<proteinExistence type="predicted"/>
<evidence type="ECO:0000256" key="2">
    <source>
        <dbReference type="ARBA" id="ARBA00022842"/>
    </source>
</evidence>
<feature type="region of interest" description="Disordered" evidence="3">
    <location>
        <begin position="104"/>
        <end position="148"/>
    </location>
</feature>
<dbReference type="CDD" id="cd10444">
    <property type="entry name" value="GIY-YIG_SegABCDEFG"/>
    <property type="match status" value="1"/>
</dbReference>
<dbReference type="NCBIfam" id="TIGR01453">
    <property type="entry name" value="grpIintron_endo"/>
    <property type="match status" value="1"/>
</dbReference>
<dbReference type="EMBL" id="KP881232">
    <property type="protein sequence ID" value="AKE44898.1"/>
    <property type="molecule type" value="Genomic_DNA"/>
</dbReference>
<evidence type="ECO:0000313" key="6">
    <source>
        <dbReference type="Proteomes" id="UP000033804"/>
    </source>
</evidence>
<sequence>MQPYGFIYRTTNNVNGMKYIGRRQGDPEAVRRYLGSGKVLKYALKKYGRQNFTRETLEVCFSKEEYLQAERKWLKQLNVVESNEYYNLTDFSYGAEPGQFHTEETKAKMRRPKSEEVKAKLRGPRPHTTGPRPDRAGENSPDQIRKKEWDLLQERDPMLYSELQKTMNRKSRIPVEFRPTL</sequence>
<organism evidence="5 6">
    <name type="scientific">Sinorhizobium phage phiM9</name>
    <dbReference type="NCBI Taxonomy" id="1636182"/>
    <lineage>
        <taxon>Viruses</taxon>
        <taxon>Duplodnaviria</taxon>
        <taxon>Heunggongvirae</taxon>
        <taxon>Uroviricota</taxon>
        <taxon>Caudoviricetes</taxon>
        <taxon>Pootjesviridae</taxon>
        <taxon>Emnonavirus</taxon>
        <taxon>Emnonavirus phiM9</taxon>
    </lineage>
</organism>
<feature type="domain" description="GIY-YIG" evidence="4">
    <location>
        <begin position="4"/>
        <end position="92"/>
    </location>
</feature>
<dbReference type="InterPro" id="IPR000305">
    <property type="entry name" value="GIY-YIG_endonuc"/>
</dbReference>
<evidence type="ECO:0000259" key="4">
    <source>
        <dbReference type="SMART" id="SM00465"/>
    </source>
</evidence>
<evidence type="ECO:0000313" key="5">
    <source>
        <dbReference type="EMBL" id="AKE44898.1"/>
    </source>
</evidence>
<keyword evidence="5" id="KW-0540">Nuclease</keyword>
<dbReference type="Gene3D" id="3.40.1440.10">
    <property type="entry name" value="GIY-YIG endonuclease"/>
    <property type="match status" value="1"/>
</dbReference>
<evidence type="ECO:0000256" key="3">
    <source>
        <dbReference type="SAM" id="MobiDB-lite"/>
    </source>
</evidence>
<evidence type="ECO:0000256" key="1">
    <source>
        <dbReference type="ARBA" id="ARBA00001946"/>
    </source>
</evidence>
<reference evidence="6" key="2">
    <citation type="submission" date="2015-03" db="EMBL/GenBank/DDBJ databases">
        <title>The genome and structure of Sinorhizobium meliloti phage phiM9.</title>
        <authorList>
            <person name="Johnson M.C."/>
            <person name="Tatum K.B."/>
            <person name="Lynn J.S."/>
            <person name="Brewer T.E."/>
            <person name="Washburn B.K."/>
            <person name="Stroupe M.E."/>
            <person name="Jones K.M."/>
        </authorList>
    </citation>
    <scope>NUCLEOTIDE SEQUENCE [LARGE SCALE GENOMIC DNA]</scope>
</reference>
<comment type="cofactor">
    <cofactor evidence="1">
        <name>Mg(2+)</name>
        <dbReference type="ChEBI" id="CHEBI:18420"/>
    </cofactor>
</comment>
<reference evidence="5 6" key="1">
    <citation type="journal article" date="2015" name="J. Virol.">
        <title>Sinorhizobium meliloti Phage ?M9 Defines a New Group of T4 Superfamily Phages with Unusual Genomic Features but a Common T=16 Capsid.</title>
        <authorList>
            <person name="Johnson M.C."/>
            <person name="Tatum K.B."/>
            <person name="Lynn J.S."/>
            <person name="Brewer T.E."/>
            <person name="Lu S."/>
            <person name="Washburn B.K."/>
            <person name="Stroupe M.E."/>
            <person name="Jones K.M."/>
        </authorList>
    </citation>
    <scope>NUCLEOTIDE SEQUENCE [LARGE SCALE GENOMIC DNA]</scope>
</reference>
<keyword evidence="5" id="KW-0255">Endonuclease</keyword>
<keyword evidence="5" id="KW-0378">Hydrolase</keyword>
<dbReference type="Pfam" id="PF01541">
    <property type="entry name" value="GIY-YIG"/>
    <property type="match status" value="1"/>
</dbReference>
<feature type="compositionally biased region" description="Basic and acidic residues" evidence="3">
    <location>
        <begin position="104"/>
        <end position="119"/>
    </location>
</feature>
<keyword evidence="6" id="KW-1185">Reference proteome</keyword>
<dbReference type="SUPFAM" id="SSF82771">
    <property type="entry name" value="GIY-YIG endonuclease"/>
    <property type="match status" value="1"/>
</dbReference>
<feature type="compositionally biased region" description="Basic and acidic residues" evidence="3">
    <location>
        <begin position="132"/>
        <end position="148"/>
    </location>
</feature>
<protein>
    <submittedName>
        <fullName evidence="5">Putative GIY-YIG family homing endonuclease</fullName>
    </submittedName>
</protein>
<keyword evidence="2" id="KW-0460">Magnesium</keyword>
<dbReference type="SMART" id="SM00465">
    <property type="entry name" value="GIYc"/>
    <property type="match status" value="1"/>
</dbReference>
<dbReference type="Proteomes" id="UP000033804">
    <property type="component" value="Segment"/>
</dbReference>
<dbReference type="InterPro" id="IPR035901">
    <property type="entry name" value="GIY-YIG_endonuc_sf"/>
</dbReference>
<dbReference type="GeneID" id="26517950"/>
<dbReference type="GO" id="GO:0004519">
    <property type="term" value="F:endonuclease activity"/>
    <property type="evidence" value="ECO:0007669"/>
    <property type="project" value="UniProtKB-KW"/>
</dbReference>
<accession>A0A0F6R7T5</accession>
<dbReference type="RefSeq" id="YP_009189652.1">
    <property type="nucleotide sequence ID" value="NC_028676.1"/>
</dbReference>
<dbReference type="OrthoDB" id="7844at10239"/>
<gene>
    <name evidence="5" type="ORF">Sm_phiM9_271</name>
</gene>
<dbReference type="KEGG" id="vg:26517950"/>
<dbReference type="InterPro" id="IPR006350">
    <property type="entry name" value="Intron_endoG1"/>
</dbReference>
<name>A0A0F6R7T5_9CAUD</name>